<dbReference type="SUPFAM" id="SSF53335">
    <property type="entry name" value="S-adenosyl-L-methionine-dependent methyltransferases"/>
    <property type="match status" value="1"/>
</dbReference>
<dbReference type="Pfam" id="PF13489">
    <property type="entry name" value="Methyltransf_23"/>
    <property type="match status" value="1"/>
</dbReference>
<evidence type="ECO:0000313" key="1">
    <source>
        <dbReference type="EMBL" id="QTP58886.1"/>
    </source>
</evidence>
<gene>
    <name evidence="1" type="ORF">HNO53_09315</name>
</gene>
<sequence>MNEAKKGFYKALEDEFRGERDEIKSRLEVYLPFINILKKIHPDAKALDLGCGRGEWLELLRDNGFSVQGVDLDEDMLAACRERGFQVEIADAIDFLSGMNNESASVISAFHVVEHISFDKLQTLVEESLRVLQPGGLLILETPNSENIMVGISSFYLDPTHHRPIPSQLLSFLPDYYGFYRSKILRLQESFELSKNHSPTLSQVLVGSSPDYSVIAQKKSDAEAIAMFDSLFNIEYGISSYTLAAHYDEYIHNKIHHLENEILKIGVDAEKAREAGEELRLIYSSRSWRVTAPLRWVALQLRLLRAKGGNNRIKSLFKKVLIAGLKKIILFINERPLFRSSVLFFTKKLGLEQLLRRMYKVGRVSQFSNSSATENAFNSFEQLTPGGKEIYFELKSLIEQKKRHG</sequence>
<dbReference type="GO" id="GO:0008168">
    <property type="term" value="F:methyltransferase activity"/>
    <property type="evidence" value="ECO:0007669"/>
    <property type="project" value="UniProtKB-KW"/>
</dbReference>
<dbReference type="InterPro" id="IPR029063">
    <property type="entry name" value="SAM-dependent_MTases_sf"/>
</dbReference>
<keyword evidence="1" id="KW-0489">Methyltransferase</keyword>
<evidence type="ECO:0000313" key="2">
    <source>
        <dbReference type="Proteomes" id="UP000671845"/>
    </source>
</evidence>
<keyword evidence="1" id="KW-0808">Transferase</keyword>
<keyword evidence="2" id="KW-1185">Reference proteome</keyword>
<dbReference type="CDD" id="cd02440">
    <property type="entry name" value="AdoMet_MTases"/>
    <property type="match status" value="1"/>
</dbReference>
<dbReference type="RefSeq" id="WP_209478050.1">
    <property type="nucleotide sequence ID" value="NZ_CP053383.1"/>
</dbReference>
<proteinExistence type="predicted"/>
<organism evidence="1 2">
    <name type="scientific">Halomonas sulfidivorans</name>
    <dbReference type="NCBI Taxonomy" id="2733488"/>
    <lineage>
        <taxon>Bacteria</taxon>
        <taxon>Pseudomonadati</taxon>
        <taxon>Pseudomonadota</taxon>
        <taxon>Gammaproteobacteria</taxon>
        <taxon>Oceanospirillales</taxon>
        <taxon>Halomonadaceae</taxon>
        <taxon>Halomonas</taxon>
    </lineage>
</organism>
<dbReference type="GO" id="GO:0032259">
    <property type="term" value="P:methylation"/>
    <property type="evidence" value="ECO:0007669"/>
    <property type="project" value="UniProtKB-KW"/>
</dbReference>
<reference evidence="1 2" key="1">
    <citation type="journal article" date="2021" name="Front. Microbiol.">
        <title>Aerobic Denitrification and Heterotrophic Sulfur Oxidation in the Genus Halomonas Revealed by Six Novel Species Characterizations and Genome-Based Analysis.</title>
        <authorList>
            <person name="Wang L."/>
            <person name="Shao Z."/>
        </authorList>
    </citation>
    <scope>NUCLEOTIDE SEQUENCE [LARGE SCALE GENOMIC DNA]</scope>
    <source>
        <strain evidence="1 2">MCCC 1A13718</strain>
    </source>
</reference>
<dbReference type="Proteomes" id="UP000671845">
    <property type="component" value="Chromosome"/>
</dbReference>
<protein>
    <submittedName>
        <fullName evidence="1">Methyltransferase domain-containing protein</fullName>
    </submittedName>
</protein>
<name>A0ABX7WFR8_9GAMM</name>
<dbReference type="PANTHER" id="PTHR43861">
    <property type="entry name" value="TRANS-ACONITATE 2-METHYLTRANSFERASE-RELATED"/>
    <property type="match status" value="1"/>
</dbReference>
<dbReference type="EMBL" id="CP053383">
    <property type="protein sequence ID" value="QTP58886.1"/>
    <property type="molecule type" value="Genomic_DNA"/>
</dbReference>
<accession>A0ABX7WFR8</accession>
<dbReference type="Gene3D" id="3.40.50.150">
    <property type="entry name" value="Vaccinia Virus protein VP39"/>
    <property type="match status" value="1"/>
</dbReference>